<keyword evidence="1" id="KW-0472">Membrane</keyword>
<evidence type="ECO:0000256" key="1">
    <source>
        <dbReference type="SAM" id="Phobius"/>
    </source>
</evidence>
<dbReference type="Gene3D" id="3.30.2010.10">
    <property type="entry name" value="Metalloproteases ('zincins'), catalytic domain"/>
    <property type="match status" value="1"/>
</dbReference>
<evidence type="ECO:0000313" key="2">
    <source>
        <dbReference type="EMBL" id="QHU17739.1"/>
    </source>
</evidence>
<keyword evidence="1" id="KW-1133">Transmembrane helix</keyword>
<evidence type="ECO:0008006" key="3">
    <source>
        <dbReference type="Google" id="ProtNLM"/>
    </source>
</evidence>
<accession>A0A6C0KJC7</accession>
<name>A0A6C0KJC7_9ZZZZ</name>
<proteinExistence type="predicted"/>
<reference evidence="2" key="1">
    <citation type="journal article" date="2020" name="Nature">
        <title>Giant virus diversity and host interactions through global metagenomics.</title>
        <authorList>
            <person name="Schulz F."/>
            <person name="Roux S."/>
            <person name="Paez-Espino D."/>
            <person name="Jungbluth S."/>
            <person name="Walsh D.A."/>
            <person name="Denef V.J."/>
            <person name="McMahon K.D."/>
            <person name="Konstantinidis K.T."/>
            <person name="Eloe-Fadrosh E.A."/>
            <person name="Kyrpides N.C."/>
            <person name="Woyke T."/>
        </authorList>
    </citation>
    <scope>NUCLEOTIDE SEQUENCE</scope>
    <source>
        <strain evidence="2">GVMAG-S-3300012919-55</strain>
    </source>
</reference>
<sequence length="199" mass="23487">MKRENILGYVLLGFILLIIIKCYYDNDFFQLKCIVSDVNGKKYCVRERSKLKEASDLLAKTTMKLEKLVDHVKTNYEHEERVQRLVKNFKSDKIKEILPTSEYTAYSENKGEKIAFCLSKKDKKDLNHMIDENTLTFVALHEMSHLATKSIGHKDEFWENFKFLIEQANKINIYTPVDYEKQKAEYCGMTIKDNPYFDN</sequence>
<organism evidence="2">
    <name type="scientific">viral metagenome</name>
    <dbReference type="NCBI Taxonomy" id="1070528"/>
    <lineage>
        <taxon>unclassified sequences</taxon>
        <taxon>metagenomes</taxon>
        <taxon>organismal metagenomes</taxon>
    </lineage>
</organism>
<feature type="transmembrane region" description="Helical" evidence="1">
    <location>
        <begin position="6"/>
        <end position="24"/>
    </location>
</feature>
<protein>
    <recommendedName>
        <fullName evidence="3">WLM domain-containing protein</fullName>
    </recommendedName>
</protein>
<dbReference type="AlphaFoldDB" id="A0A6C0KJC7"/>
<dbReference type="EMBL" id="MN740917">
    <property type="protein sequence ID" value="QHU17739.1"/>
    <property type="molecule type" value="Genomic_DNA"/>
</dbReference>
<keyword evidence="1" id="KW-0812">Transmembrane</keyword>